<evidence type="ECO:0008006" key="4">
    <source>
        <dbReference type="Google" id="ProtNLM"/>
    </source>
</evidence>
<feature type="compositionally biased region" description="Basic and acidic residues" evidence="1">
    <location>
        <begin position="98"/>
        <end position="107"/>
    </location>
</feature>
<accession>A0ABQ7GRB2</accession>
<proteinExistence type="predicted"/>
<evidence type="ECO:0000256" key="1">
    <source>
        <dbReference type="SAM" id="MobiDB-lite"/>
    </source>
</evidence>
<feature type="non-terminal residue" evidence="2">
    <location>
        <position position="1"/>
    </location>
</feature>
<evidence type="ECO:0000313" key="2">
    <source>
        <dbReference type="EMBL" id="KAF5837145.1"/>
    </source>
</evidence>
<dbReference type="EMBL" id="MU069626">
    <property type="protein sequence ID" value="KAF5837145.1"/>
    <property type="molecule type" value="Genomic_DNA"/>
</dbReference>
<comment type="caution">
    <text evidence="2">The sequence shown here is derived from an EMBL/GenBank/DDBJ whole genome shotgun (WGS) entry which is preliminary data.</text>
</comment>
<name>A0ABQ7GRB2_DUNSA</name>
<feature type="compositionally biased region" description="Pro residues" evidence="1">
    <location>
        <begin position="1"/>
        <end position="12"/>
    </location>
</feature>
<feature type="compositionally biased region" description="Basic and acidic residues" evidence="1">
    <location>
        <begin position="70"/>
        <end position="80"/>
    </location>
</feature>
<gene>
    <name evidence="2" type="ORF">DUNSADRAFT_4764</name>
</gene>
<evidence type="ECO:0000313" key="3">
    <source>
        <dbReference type="Proteomes" id="UP000815325"/>
    </source>
</evidence>
<keyword evidence="3" id="KW-1185">Reference proteome</keyword>
<protein>
    <recommendedName>
        <fullName evidence="4">Encoded protein</fullName>
    </recommendedName>
</protein>
<reference evidence="2" key="1">
    <citation type="submission" date="2017-08" db="EMBL/GenBank/DDBJ databases">
        <authorList>
            <person name="Polle J.E."/>
            <person name="Barry K."/>
            <person name="Cushman J."/>
            <person name="Schmutz J."/>
            <person name="Tran D."/>
            <person name="Hathwaick L.T."/>
            <person name="Yim W.C."/>
            <person name="Jenkins J."/>
            <person name="Mckie-Krisberg Z.M."/>
            <person name="Prochnik S."/>
            <person name="Lindquist E."/>
            <person name="Dockter R.B."/>
            <person name="Adam C."/>
            <person name="Molina H."/>
            <person name="Bunkerborg J."/>
            <person name="Jin E."/>
            <person name="Buchheim M."/>
            <person name="Magnuson J."/>
        </authorList>
    </citation>
    <scope>NUCLEOTIDE SEQUENCE</scope>
    <source>
        <strain evidence="2">CCAP 19/18</strain>
    </source>
</reference>
<feature type="region of interest" description="Disordered" evidence="1">
    <location>
        <begin position="1"/>
        <end position="188"/>
    </location>
</feature>
<sequence length="188" mass="19456">PPLQPRPPPSEPPRVGSGRRRFHGTVFETPSGRWRSPSAGSERPSSTSGAQDQGAQSGVEQSGVAQNGVDHSRVAEDGHGPPEQQVGGAEDGPQGHSEGGEGDRREEEGEEGEAGGPVFIEHRRSSAQPVIFGNGLLEEEQPPPGAPVASSEELAQKSIKIVGTPPAEDLDDNEPAEPTGTAPSADTL</sequence>
<dbReference type="Proteomes" id="UP000815325">
    <property type="component" value="Unassembled WGS sequence"/>
</dbReference>
<organism evidence="2 3">
    <name type="scientific">Dunaliella salina</name>
    <name type="common">Green alga</name>
    <name type="synonym">Protococcus salinus</name>
    <dbReference type="NCBI Taxonomy" id="3046"/>
    <lineage>
        <taxon>Eukaryota</taxon>
        <taxon>Viridiplantae</taxon>
        <taxon>Chlorophyta</taxon>
        <taxon>core chlorophytes</taxon>
        <taxon>Chlorophyceae</taxon>
        <taxon>CS clade</taxon>
        <taxon>Chlamydomonadales</taxon>
        <taxon>Dunaliellaceae</taxon>
        <taxon>Dunaliella</taxon>
    </lineage>
</organism>
<feature type="compositionally biased region" description="Polar residues" evidence="1">
    <location>
        <begin position="43"/>
        <end position="65"/>
    </location>
</feature>